<evidence type="ECO:0000259" key="2">
    <source>
        <dbReference type="Pfam" id="PF02350"/>
    </source>
</evidence>
<reference evidence="3" key="1">
    <citation type="journal article" date="2022" name="Int. J. Syst. Evol. Microbiol.">
        <title>Pseudomonas aegrilactucae sp. nov. and Pseudomonas morbosilactucae sp. nov., pathogens causing bacterial rot of lettuce in Japan.</title>
        <authorList>
            <person name="Sawada H."/>
            <person name="Fujikawa T."/>
            <person name="Satou M."/>
        </authorList>
    </citation>
    <scope>NUCLEOTIDE SEQUENCE</scope>
    <source>
        <strain evidence="3">0166_1</strain>
    </source>
</reference>
<dbReference type="SUPFAM" id="SSF53756">
    <property type="entry name" value="UDP-Glycosyltransferase/glycogen phosphorylase"/>
    <property type="match status" value="1"/>
</dbReference>
<keyword evidence="1 3" id="KW-0413">Isomerase</keyword>
<dbReference type="KEGG" id="sbae:DSM104329_05200"/>
<accession>A0A9E6Y2E7</accession>
<dbReference type="InterPro" id="IPR029767">
    <property type="entry name" value="WecB-like"/>
</dbReference>
<dbReference type="EMBL" id="CP087164">
    <property type="protein sequence ID" value="UGS38770.1"/>
    <property type="molecule type" value="Genomic_DNA"/>
</dbReference>
<dbReference type="GO" id="GO:0016853">
    <property type="term" value="F:isomerase activity"/>
    <property type="evidence" value="ECO:0007669"/>
    <property type="project" value="UniProtKB-KW"/>
</dbReference>
<organism evidence="3 4">
    <name type="scientific">Capillimicrobium parvum</name>
    <dbReference type="NCBI Taxonomy" id="2884022"/>
    <lineage>
        <taxon>Bacteria</taxon>
        <taxon>Bacillati</taxon>
        <taxon>Actinomycetota</taxon>
        <taxon>Thermoleophilia</taxon>
        <taxon>Solirubrobacterales</taxon>
        <taxon>Capillimicrobiaceae</taxon>
        <taxon>Capillimicrobium</taxon>
    </lineage>
</organism>
<name>A0A9E6Y2E7_9ACTN</name>
<keyword evidence="4" id="KW-1185">Reference proteome</keyword>
<dbReference type="Proteomes" id="UP001162834">
    <property type="component" value="Chromosome"/>
</dbReference>
<evidence type="ECO:0000313" key="3">
    <source>
        <dbReference type="EMBL" id="UGS38770.1"/>
    </source>
</evidence>
<feature type="domain" description="UDP-N-acetylglucosamine 2-epimerase" evidence="2">
    <location>
        <begin position="27"/>
        <end position="349"/>
    </location>
</feature>
<dbReference type="Pfam" id="PF02350">
    <property type="entry name" value="Epimerase_2"/>
    <property type="match status" value="1"/>
</dbReference>
<dbReference type="EC" id="5.1.3.23" evidence="3"/>
<dbReference type="CDD" id="cd03786">
    <property type="entry name" value="GTB_UDP-GlcNAc_2-Epimerase"/>
    <property type="match status" value="1"/>
</dbReference>
<evidence type="ECO:0000313" key="4">
    <source>
        <dbReference type="Proteomes" id="UP001162834"/>
    </source>
</evidence>
<dbReference type="AlphaFoldDB" id="A0A9E6Y2E7"/>
<dbReference type="PANTHER" id="PTHR43174">
    <property type="entry name" value="UDP-N-ACETYLGLUCOSAMINE 2-EPIMERASE"/>
    <property type="match status" value="1"/>
</dbReference>
<proteinExistence type="inferred from homology"/>
<gene>
    <name evidence="3" type="primary">wbpI_2</name>
    <name evidence="3" type="ORF">DSM104329_05200</name>
</gene>
<dbReference type="RefSeq" id="WP_259312786.1">
    <property type="nucleotide sequence ID" value="NZ_CP087164.1"/>
</dbReference>
<dbReference type="NCBIfam" id="TIGR00236">
    <property type="entry name" value="wecB"/>
    <property type="match status" value="1"/>
</dbReference>
<evidence type="ECO:0000256" key="1">
    <source>
        <dbReference type="RuleBase" id="RU003513"/>
    </source>
</evidence>
<protein>
    <submittedName>
        <fullName evidence="3">UDP-2,3-diacetamido-2,3-dideoxy-D-glucuronate 2-epimerase</fullName>
        <ecNumber evidence="3">5.1.3.23</ecNumber>
    </submittedName>
</protein>
<dbReference type="InterPro" id="IPR003331">
    <property type="entry name" value="UDP_GlcNAc_Epimerase_2_dom"/>
</dbReference>
<dbReference type="PANTHER" id="PTHR43174:SF1">
    <property type="entry name" value="UDP-N-ACETYLGLUCOSAMINE 2-EPIMERASE"/>
    <property type="match status" value="1"/>
</dbReference>
<dbReference type="Gene3D" id="3.40.50.2000">
    <property type="entry name" value="Glycogen Phosphorylase B"/>
    <property type="match status" value="2"/>
</dbReference>
<comment type="similarity">
    <text evidence="1">Belongs to the UDP-N-acetylglucosamine 2-epimerase family.</text>
</comment>
<sequence>MRVLTVLGNRPQSVKAAAVSRVLRARHEEVLVHTGQHFDDELSTIFERELGVPRPEIQLGLGGGTNTEQTAKQLAALGPLVAEQRPDVVLVYGDTNSTLTGGIAAAQAGIPVAHVEAGMRSWDWAMPEEQNRVLTDALSDLLLVPSRTAEDNLKREHPRGRIMYVGDVMVDVADLFRPRARENVAALERAGVRPGEFVVCTTHRAANVDDPARLRLLVDLLLAVPYPVVLPLHPRTRARLTAAGWLDELAGGVILSPPLGYLDFTALLVHAHAALTDSGGVQKEAFLARTRCVTLRDTTEWVETVDSGWNVLVDLDAARAIEALDRPLPGEHPQPYGDGHAAERVVDALDLLP</sequence>